<evidence type="ECO:0000313" key="2">
    <source>
        <dbReference type="Proteomes" id="UP000789702"/>
    </source>
</evidence>
<name>A0ACA9KEG2_9GLOM</name>
<comment type="caution">
    <text evidence="1">The sequence shown here is derived from an EMBL/GenBank/DDBJ whole genome shotgun (WGS) entry which is preliminary data.</text>
</comment>
<evidence type="ECO:0000313" key="1">
    <source>
        <dbReference type="EMBL" id="CAG8468767.1"/>
    </source>
</evidence>
<keyword evidence="2" id="KW-1185">Reference proteome</keyword>
<dbReference type="EMBL" id="CAJVPU010001020">
    <property type="protein sequence ID" value="CAG8468767.1"/>
    <property type="molecule type" value="Genomic_DNA"/>
</dbReference>
<gene>
    <name evidence="1" type="ORF">DHETER_LOCUS1613</name>
</gene>
<protein>
    <submittedName>
        <fullName evidence="1">11847_t:CDS:1</fullName>
    </submittedName>
</protein>
<reference evidence="1" key="1">
    <citation type="submission" date="2021-06" db="EMBL/GenBank/DDBJ databases">
        <authorList>
            <person name="Kallberg Y."/>
            <person name="Tangrot J."/>
            <person name="Rosling A."/>
        </authorList>
    </citation>
    <scope>NUCLEOTIDE SEQUENCE</scope>
    <source>
        <strain evidence="1">IL203A</strain>
    </source>
</reference>
<proteinExistence type="predicted"/>
<sequence>MPSQFFSNLSHDLSQLLDNANDYNVTIQVGEGSNIKEFRAHSNILMARSPYFKRALSSDWVVKKDNNIIFNKTNVSPMVFSMMLKSFPTWANTFDSFIFSFGNGKSSDDYKVSRVSNHQHAVYDYANNGAHFGQSDLVLNNNNGACNKYSYEDSILDTNNFRIEEIEVFKIVEK</sequence>
<dbReference type="Proteomes" id="UP000789702">
    <property type="component" value="Unassembled WGS sequence"/>
</dbReference>
<accession>A0ACA9KEG2</accession>
<organism evidence="1 2">
    <name type="scientific">Dentiscutata heterogama</name>
    <dbReference type="NCBI Taxonomy" id="1316150"/>
    <lineage>
        <taxon>Eukaryota</taxon>
        <taxon>Fungi</taxon>
        <taxon>Fungi incertae sedis</taxon>
        <taxon>Mucoromycota</taxon>
        <taxon>Glomeromycotina</taxon>
        <taxon>Glomeromycetes</taxon>
        <taxon>Diversisporales</taxon>
        <taxon>Gigasporaceae</taxon>
        <taxon>Dentiscutata</taxon>
    </lineage>
</organism>